<reference evidence="3" key="1">
    <citation type="submission" date="2021-04" db="EMBL/GenBank/DDBJ databases">
        <title>Genomics, taxonomy and metabolism of representatives of sulfur bacteria of the genus Thiothrix: Thiothrix fructosivorans QT, Thiothrix unzii A1T and three new species, Thiothrix subterranea sp. nov., Thiothrix litoralis sp. nov. and 'Candidatus Thiothrix anitrata' sp. nov.</title>
        <authorList>
            <person name="Ravin N.V."/>
            <person name="Smolyakov D."/>
            <person name="Rudenko T.S."/>
            <person name="Mardanov A.V."/>
            <person name="Beletsky A.V."/>
            <person name="Markov N.D."/>
            <person name="Fomenkov A.I."/>
            <person name="Roberts R.J."/>
            <person name="Karnachuk O.V."/>
            <person name="Novikov A."/>
            <person name="Grabovich M.Y."/>
        </authorList>
    </citation>
    <scope>NUCLEOTIDE SEQUENCE</scope>
    <source>
        <strain evidence="3">A1</strain>
    </source>
</reference>
<evidence type="ECO:0000313" key="3">
    <source>
        <dbReference type="EMBL" id="QTR54605.1"/>
    </source>
</evidence>
<dbReference type="RefSeq" id="WP_210220081.1">
    <property type="nucleotide sequence ID" value="NZ_CP072793.1"/>
</dbReference>
<dbReference type="SMART" id="SM00966">
    <property type="entry name" value="SpoVT_AbrB"/>
    <property type="match status" value="1"/>
</dbReference>
<dbReference type="Gene3D" id="2.10.260.10">
    <property type="match status" value="1"/>
</dbReference>
<dbReference type="Proteomes" id="UP000672009">
    <property type="component" value="Chromosome"/>
</dbReference>
<accession>A0A975IJ70</accession>
<dbReference type="GO" id="GO:0003677">
    <property type="term" value="F:DNA binding"/>
    <property type="evidence" value="ECO:0007669"/>
    <property type="project" value="UniProtKB-UniRule"/>
</dbReference>
<dbReference type="PROSITE" id="PS51740">
    <property type="entry name" value="SPOVT_ABRB"/>
    <property type="match status" value="1"/>
</dbReference>
<protein>
    <submittedName>
        <fullName evidence="3">Type II toxin-antitoxin system PrlF family antitoxin</fullName>
    </submittedName>
</protein>
<dbReference type="InterPro" id="IPR007159">
    <property type="entry name" value="SpoVT-AbrB_dom"/>
</dbReference>
<gene>
    <name evidence="3" type="ORF">J9260_05820</name>
</gene>
<dbReference type="AlphaFoldDB" id="A0A975IJ70"/>
<evidence type="ECO:0000313" key="4">
    <source>
        <dbReference type="Proteomes" id="UP000672009"/>
    </source>
</evidence>
<dbReference type="NCBIfam" id="TIGR01439">
    <property type="entry name" value="lp_hng_hel_AbrB"/>
    <property type="match status" value="1"/>
</dbReference>
<proteinExistence type="predicted"/>
<feature type="domain" description="SpoVT-AbrB" evidence="2">
    <location>
        <begin position="3"/>
        <end position="49"/>
    </location>
</feature>
<evidence type="ECO:0000259" key="2">
    <source>
        <dbReference type="PROSITE" id="PS51740"/>
    </source>
</evidence>
<name>A0A975IJ70_9GAMM</name>
<keyword evidence="1" id="KW-0238">DNA-binding</keyword>
<dbReference type="SUPFAM" id="SSF89447">
    <property type="entry name" value="AbrB/MazE/MraZ-like"/>
    <property type="match status" value="1"/>
</dbReference>
<dbReference type="Pfam" id="PF04014">
    <property type="entry name" value="MazE_antitoxin"/>
    <property type="match status" value="1"/>
</dbReference>
<keyword evidence="4" id="KW-1185">Reference proteome</keyword>
<sequence length="85" mass="9369">MNAFVSTVTQKGQVTIPKSVRDNLHLVTGDKIEFVLNDRGEVVIKPVTRKVAEVAGLLSKYKKSQPVSIEAMDQAVAQYIRNEAV</sequence>
<evidence type="ECO:0000256" key="1">
    <source>
        <dbReference type="PROSITE-ProRule" id="PRU01076"/>
    </source>
</evidence>
<organism evidence="3 4">
    <name type="scientific">Thiothrix unzii</name>
    <dbReference type="NCBI Taxonomy" id="111769"/>
    <lineage>
        <taxon>Bacteria</taxon>
        <taxon>Pseudomonadati</taxon>
        <taxon>Pseudomonadota</taxon>
        <taxon>Gammaproteobacteria</taxon>
        <taxon>Thiotrichales</taxon>
        <taxon>Thiotrichaceae</taxon>
        <taxon>Thiothrix</taxon>
    </lineage>
</organism>
<dbReference type="InterPro" id="IPR037914">
    <property type="entry name" value="SpoVT-AbrB_sf"/>
</dbReference>
<dbReference type="KEGG" id="tun:J9260_05820"/>
<dbReference type="EMBL" id="CP072793">
    <property type="protein sequence ID" value="QTR54605.1"/>
    <property type="molecule type" value="Genomic_DNA"/>
</dbReference>